<comment type="caution">
    <text evidence="2">The sequence shown here is derived from an EMBL/GenBank/DDBJ whole genome shotgun (WGS) entry which is preliminary data.</text>
</comment>
<protein>
    <submittedName>
        <fullName evidence="2">Uncharacterized protein</fullName>
    </submittedName>
</protein>
<evidence type="ECO:0000256" key="1">
    <source>
        <dbReference type="SAM" id="MobiDB-lite"/>
    </source>
</evidence>
<evidence type="ECO:0000313" key="2">
    <source>
        <dbReference type="EMBL" id="MPN42639.1"/>
    </source>
</evidence>
<sequence>MTGTKTGRQIAVIPAALVGVADQHGERGAGGDAVHEAGEDFDRVALLPHGADFGLPRAAAVEVALNQSAVQLDSCRNSVDDGAQPEAVRLAESGDAKNAAKGATAHPEFLSLR</sequence>
<dbReference type="EMBL" id="VSSQ01100508">
    <property type="protein sequence ID" value="MPN42639.1"/>
    <property type="molecule type" value="Genomic_DNA"/>
</dbReference>
<organism evidence="2">
    <name type="scientific">bioreactor metagenome</name>
    <dbReference type="NCBI Taxonomy" id="1076179"/>
    <lineage>
        <taxon>unclassified sequences</taxon>
        <taxon>metagenomes</taxon>
        <taxon>ecological metagenomes</taxon>
    </lineage>
</organism>
<accession>A0A645HWS6</accession>
<name>A0A645HWS6_9ZZZZ</name>
<dbReference type="AlphaFoldDB" id="A0A645HWS6"/>
<gene>
    <name evidence="2" type="ORF">SDC9_190196</name>
</gene>
<reference evidence="2" key="1">
    <citation type="submission" date="2019-08" db="EMBL/GenBank/DDBJ databases">
        <authorList>
            <person name="Kucharzyk K."/>
            <person name="Murdoch R.W."/>
            <person name="Higgins S."/>
            <person name="Loffler F."/>
        </authorList>
    </citation>
    <scope>NUCLEOTIDE SEQUENCE</scope>
</reference>
<feature type="region of interest" description="Disordered" evidence="1">
    <location>
        <begin position="92"/>
        <end position="113"/>
    </location>
</feature>
<proteinExistence type="predicted"/>